<comment type="similarity">
    <text evidence="2 12">Belongs to the CDP-alcohol phosphatidyltransferase class-I family.</text>
</comment>
<reference evidence="15" key="1">
    <citation type="submission" date="2023-09" db="EMBL/GenBank/DDBJ databases">
        <title>Demequina sp. a novel bacteria isolated from Capsicum annuum.</title>
        <authorList>
            <person name="Humaira Z."/>
            <person name="Lee J."/>
            <person name="Cho D."/>
        </authorList>
    </citation>
    <scope>NUCLEOTIDE SEQUENCE</scope>
    <source>
        <strain evidence="15">PMTSA13</strain>
    </source>
</reference>
<keyword evidence="5 14" id="KW-0812">Transmembrane</keyword>
<proteinExistence type="inferred from homology"/>
<keyword evidence="8 14" id="KW-0472">Membrane</keyword>
<evidence type="ECO:0000256" key="9">
    <source>
        <dbReference type="ARBA" id="ARBA00023209"/>
    </source>
</evidence>
<evidence type="ECO:0000313" key="15">
    <source>
        <dbReference type="EMBL" id="WNM26258.1"/>
    </source>
</evidence>
<dbReference type="PANTHER" id="PTHR14269:SF62">
    <property type="entry name" value="CDP-DIACYLGLYCEROL--GLYCEROL-3-PHOSPHATE 3-PHOSPHATIDYLTRANSFERASE 1, CHLOROPLASTIC"/>
    <property type="match status" value="1"/>
</dbReference>
<dbReference type="GO" id="GO:0046474">
    <property type="term" value="P:glycerophospholipid biosynthetic process"/>
    <property type="evidence" value="ECO:0007669"/>
    <property type="project" value="TreeGrafter"/>
</dbReference>
<dbReference type="InterPro" id="IPR050324">
    <property type="entry name" value="CDP-alcohol_PTase-I"/>
</dbReference>
<sequence length="200" mass="21199">MTSALPNLLTVLRLIAVPVVVVALVLDGGADGAWRWAALAVFVAAAITDYLDGYLARRWKVVSDFGKLADPIADKALVLASLVTLVVTDGLAWWPVAIIAFREVYVTVGRLLVASDVVIAASRGGKLKTVLQIASVTFALWPHGPAWLDALAWILLLGATAVALVSGIDYGIRIAQARHAHPPQPGDRRLPEPEAGGFPE</sequence>
<dbReference type="AlphaFoldDB" id="A0AA96FAN3"/>
<keyword evidence="3" id="KW-0444">Lipid biosynthesis</keyword>
<feature type="transmembrane region" description="Helical" evidence="14">
    <location>
        <begin position="76"/>
        <end position="101"/>
    </location>
</feature>
<dbReference type="GO" id="GO:0008444">
    <property type="term" value="F:CDP-diacylglycerol-glycerol-3-phosphate 3-phosphatidyltransferase activity"/>
    <property type="evidence" value="ECO:0007669"/>
    <property type="project" value="UniProtKB-UniRule"/>
</dbReference>
<dbReference type="Proteomes" id="UP001303408">
    <property type="component" value="Chromosome"/>
</dbReference>
<name>A0AA96FAN3_9MICO</name>
<dbReference type="PROSITE" id="PS00379">
    <property type="entry name" value="CDP_ALCOHOL_P_TRANSF"/>
    <property type="match status" value="1"/>
</dbReference>
<evidence type="ECO:0000256" key="1">
    <source>
        <dbReference type="ARBA" id="ARBA00004141"/>
    </source>
</evidence>
<feature type="region of interest" description="Disordered" evidence="13">
    <location>
        <begin position="179"/>
        <end position="200"/>
    </location>
</feature>
<evidence type="ECO:0000256" key="14">
    <source>
        <dbReference type="SAM" id="Phobius"/>
    </source>
</evidence>
<feature type="transmembrane region" description="Helical" evidence="14">
    <location>
        <begin position="33"/>
        <end position="55"/>
    </location>
</feature>
<keyword evidence="7" id="KW-0443">Lipid metabolism</keyword>
<accession>A0AA96FAN3</accession>
<protein>
    <recommendedName>
        <fullName evidence="11">CDP-diacylglycerol--glycerol-3-phosphate 3-phosphatidyltransferase</fullName>
        <ecNumber evidence="11">2.7.8.5</ecNumber>
    </recommendedName>
</protein>
<evidence type="ECO:0000256" key="12">
    <source>
        <dbReference type="RuleBase" id="RU003750"/>
    </source>
</evidence>
<evidence type="ECO:0000256" key="8">
    <source>
        <dbReference type="ARBA" id="ARBA00023136"/>
    </source>
</evidence>
<evidence type="ECO:0000256" key="2">
    <source>
        <dbReference type="ARBA" id="ARBA00010441"/>
    </source>
</evidence>
<keyword evidence="9" id="KW-0594">Phospholipid biosynthesis</keyword>
<keyword evidence="6 14" id="KW-1133">Transmembrane helix</keyword>
<dbReference type="EMBL" id="CP134880">
    <property type="protein sequence ID" value="WNM26258.1"/>
    <property type="molecule type" value="Genomic_DNA"/>
</dbReference>
<comment type="subcellular location">
    <subcellularLocation>
        <location evidence="1">Membrane</location>
        <topology evidence="1">Multi-pass membrane protein</topology>
    </subcellularLocation>
</comment>
<keyword evidence="10" id="KW-1208">Phospholipid metabolism</keyword>
<evidence type="ECO:0000256" key="11">
    <source>
        <dbReference type="NCBIfam" id="TIGR00560"/>
    </source>
</evidence>
<dbReference type="NCBIfam" id="TIGR00560">
    <property type="entry name" value="pgsA"/>
    <property type="match status" value="1"/>
</dbReference>
<keyword evidence="4 12" id="KW-0808">Transferase</keyword>
<gene>
    <name evidence="15" type="primary">pgsA</name>
    <name evidence="15" type="ORF">RN607_08595</name>
</gene>
<dbReference type="InterPro" id="IPR004570">
    <property type="entry name" value="Phosphatidylglycerol_P_synth"/>
</dbReference>
<dbReference type="GO" id="GO:0016020">
    <property type="term" value="C:membrane"/>
    <property type="evidence" value="ECO:0007669"/>
    <property type="project" value="UniProtKB-SubCell"/>
</dbReference>
<dbReference type="RefSeq" id="WP_313541905.1">
    <property type="nucleotide sequence ID" value="NZ_CP134880.1"/>
</dbReference>
<dbReference type="PIRSF" id="PIRSF000847">
    <property type="entry name" value="Phos_ph_gly_syn"/>
    <property type="match status" value="1"/>
</dbReference>
<dbReference type="PANTHER" id="PTHR14269">
    <property type="entry name" value="CDP-DIACYLGLYCEROL--GLYCEROL-3-PHOSPHATE 3-PHOSPHATIDYLTRANSFERASE-RELATED"/>
    <property type="match status" value="1"/>
</dbReference>
<evidence type="ECO:0000256" key="3">
    <source>
        <dbReference type="ARBA" id="ARBA00022516"/>
    </source>
</evidence>
<dbReference type="InterPro" id="IPR048254">
    <property type="entry name" value="CDP_ALCOHOL_P_TRANSF_CS"/>
</dbReference>
<evidence type="ECO:0000256" key="13">
    <source>
        <dbReference type="SAM" id="MobiDB-lite"/>
    </source>
</evidence>
<evidence type="ECO:0000256" key="6">
    <source>
        <dbReference type="ARBA" id="ARBA00022989"/>
    </source>
</evidence>
<organism evidence="15">
    <name type="scientific">Demequina capsici</name>
    <dbReference type="NCBI Taxonomy" id="3075620"/>
    <lineage>
        <taxon>Bacteria</taxon>
        <taxon>Bacillati</taxon>
        <taxon>Actinomycetota</taxon>
        <taxon>Actinomycetes</taxon>
        <taxon>Micrococcales</taxon>
        <taxon>Demequinaceae</taxon>
        <taxon>Demequina</taxon>
    </lineage>
</organism>
<dbReference type="Pfam" id="PF01066">
    <property type="entry name" value="CDP-OH_P_transf"/>
    <property type="match status" value="1"/>
</dbReference>
<dbReference type="InterPro" id="IPR043130">
    <property type="entry name" value="CDP-OH_PTrfase_TM_dom"/>
</dbReference>
<feature type="transmembrane region" description="Helical" evidence="14">
    <location>
        <begin position="150"/>
        <end position="172"/>
    </location>
</feature>
<evidence type="ECO:0000256" key="4">
    <source>
        <dbReference type="ARBA" id="ARBA00022679"/>
    </source>
</evidence>
<dbReference type="InterPro" id="IPR000462">
    <property type="entry name" value="CDP-OH_P_trans"/>
</dbReference>
<dbReference type="KEGG" id="dcp:RN607_08595"/>
<evidence type="ECO:0000256" key="5">
    <source>
        <dbReference type="ARBA" id="ARBA00022692"/>
    </source>
</evidence>
<evidence type="ECO:0000256" key="7">
    <source>
        <dbReference type="ARBA" id="ARBA00023098"/>
    </source>
</evidence>
<evidence type="ECO:0000256" key="10">
    <source>
        <dbReference type="ARBA" id="ARBA00023264"/>
    </source>
</evidence>
<dbReference type="EC" id="2.7.8.5" evidence="11"/>
<dbReference type="Gene3D" id="1.20.120.1760">
    <property type="match status" value="1"/>
</dbReference>